<dbReference type="GO" id="GO:0032259">
    <property type="term" value="P:methylation"/>
    <property type="evidence" value="ECO:0007669"/>
    <property type="project" value="UniProtKB-KW"/>
</dbReference>
<keyword evidence="1 3" id="KW-0808">Transferase</keyword>
<evidence type="ECO:0000256" key="1">
    <source>
        <dbReference type="ARBA" id="ARBA00022679"/>
    </source>
</evidence>
<accession>A0A6G7PXW2</accession>
<keyword evidence="4" id="KW-1185">Reference proteome</keyword>
<dbReference type="SUPFAM" id="SSF52374">
    <property type="entry name" value="Nucleotidylyl transferase"/>
    <property type="match status" value="1"/>
</dbReference>
<proteinExistence type="predicted"/>
<dbReference type="Proteomes" id="UP000502179">
    <property type="component" value="Chromosome"/>
</dbReference>
<dbReference type="Pfam" id="PF13489">
    <property type="entry name" value="Methyltransf_23"/>
    <property type="match status" value="1"/>
</dbReference>
<organism evidence="3 4">
    <name type="scientific">Thermosulfuriphilus ammonigenes</name>
    <dbReference type="NCBI Taxonomy" id="1936021"/>
    <lineage>
        <taxon>Bacteria</taxon>
        <taxon>Pseudomonadati</taxon>
        <taxon>Thermodesulfobacteriota</taxon>
        <taxon>Thermodesulfobacteria</taxon>
        <taxon>Thermodesulfobacteriales</taxon>
        <taxon>Thermodesulfobacteriaceae</taxon>
        <taxon>Thermosulfuriphilus</taxon>
    </lineage>
</organism>
<gene>
    <name evidence="3" type="ORF">G4V39_08780</name>
</gene>
<evidence type="ECO:0000313" key="3">
    <source>
        <dbReference type="EMBL" id="QIJ72361.1"/>
    </source>
</evidence>
<protein>
    <submittedName>
        <fullName evidence="3">Methyltransferase domain-containing protein</fullName>
    </submittedName>
</protein>
<dbReference type="Pfam" id="PF01467">
    <property type="entry name" value="CTP_transf_like"/>
    <property type="match status" value="1"/>
</dbReference>
<dbReference type="KEGG" id="tav:G4V39_08780"/>
<dbReference type="GO" id="GO:0008168">
    <property type="term" value="F:methyltransferase activity"/>
    <property type="evidence" value="ECO:0007669"/>
    <property type="project" value="UniProtKB-KW"/>
</dbReference>
<dbReference type="NCBIfam" id="TIGR00125">
    <property type="entry name" value="cyt_tran_rel"/>
    <property type="match status" value="1"/>
</dbReference>
<sequence length="357" mass="41517">MMVDGCFDPLHIGHLKYFDVASTLGFPLFCNVQSDDYISNNKKRPNLLPELQRINLIDSLKTISYVHLCKTSTSDVLSKLQPLKYVKGMDWKKKGLPNDEQEVCKKYGIEILFLDTNVDSSTNIVRDFIRNKDCNSLKEFEGILFSQKEIEPHYYDEHYFRGDWRNGQNDYSLETRRIIEAKNPVNIKEVFRPKRVLDVGCGPGALMYFLYELGIETYGIDFSQAAKDLAPKEVRSNIVVAPVTEYYNFGIDFDLVICRELLEHLTILQIRQAVKVLADYTSKYLYVTTRFHPSPVSLLDVTDDRVTDPTHITLLNKDFLKLLFMLEGLRPRPDLEEKMDWKKLGRVLVFERVYKNV</sequence>
<dbReference type="SUPFAM" id="SSF53335">
    <property type="entry name" value="S-adenosyl-L-methionine-dependent methyltransferases"/>
    <property type="match status" value="1"/>
</dbReference>
<dbReference type="Gene3D" id="3.40.50.150">
    <property type="entry name" value="Vaccinia Virus protein VP39"/>
    <property type="match status" value="1"/>
</dbReference>
<reference evidence="3 4" key="1">
    <citation type="submission" date="2020-02" db="EMBL/GenBank/DDBJ databases">
        <title>Genome analysis of Thermosulfuriphilus ammonigenes ST65T, an anaerobic thermophilic chemolithoautotrophic bacterium isolated from a deep-sea hydrothermal vent.</title>
        <authorList>
            <person name="Slobodkina G."/>
            <person name="Allioux M."/>
            <person name="Merkel A."/>
            <person name="Alain K."/>
            <person name="Jebbar M."/>
            <person name="Slobodkin A."/>
        </authorList>
    </citation>
    <scope>NUCLEOTIDE SEQUENCE [LARGE SCALE GENOMIC DNA]</scope>
    <source>
        <strain evidence="3 4">ST65</strain>
    </source>
</reference>
<dbReference type="Gene3D" id="3.40.50.620">
    <property type="entry name" value="HUPs"/>
    <property type="match status" value="1"/>
</dbReference>
<dbReference type="InterPro" id="IPR014729">
    <property type="entry name" value="Rossmann-like_a/b/a_fold"/>
</dbReference>
<dbReference type="EMBL" id="CP048877">
    <property type="protein sequence ID" value="QIJ72361.1"/>
    <property type="molecule type" value="Genomic_DNA"/>
</dbReference>
<dbReference type="InterPro" id="IPR050385">
    <property type="entry name" value="Archaeal_FAD_synthase"/>
</dbReference>
<evidence type="ECO:0000256" key="2">
    <source>
        <dbReference type="ARBA" id="ARBA00022695"/>
    </source>
</evidence>
<dbReference type="PANTHER" id="PTHR43793">
    <property type="entry name" value="FAD SYNTHASE"/>
    <property type="match status" value="1"/>
</dbReference>
<dbReference type="GO" id="GO:0016779">
    <property type="term" value="F:nucleotidyltransferase activity"/>
    <property type="evidence" value="ECO:0007669"/>
    <property type="project" value="UniProtKB-KW"/>
</dbReference>
<dbReference type="CDD" id="cd02440">
    <property type="entry name" value="AdoMet_MTases"/>
    <property type="match status" value="1"/>
</dbReference>
<dbReference type="PANTHER" id="PTHR43793:SF1">
    <property type="entry name" value="FAD SYNTHASE"/>
    <property type="match status" value="1"/>
</dbReference>
<dbReference type="InterPro" id="IPR004821">
    <property type="entry name" value="Cyt_trans-like"/>
</dbReference>
<name>A0A6G7PXW2_9BACT</name>
<evidence type="ECO:0000313" key="4">
    <source>
        <dbReference type="Proteomes" id="UP000502179"/>
    </source>
</evidence>
<dbReference type="InterPro" id="IPR029063">
    <property type="entry name" value="SAM-dependent_MTases_sf"/>
</dbReference>
<keyword evidence="2" id="KW-0548">Nucleotidyltransferase</keyword>
<keyword evidence="3" id="KW-0489">Methyltransferase</keyword>
<dbReference type="AlphaFoldDB" id="A0A6G7PXW2"/>